<dbReference type="AlphaFoldDB" id="A0A3M7PAH1"/>
<evidence type="ECO:0000313" key="1">
    <source>
        <dbReference type="EMBL" id="RMZ96095.1"/>
    </source>
</evidence>
<dbReference type="Proteomes" id="UP000276133">
    <property type="component" value="Unassembled WGS sequence"/>
</dbReference>
<accession>A0A3M7PAH1</accession>
<gene>
    <name evidence="1" type="ORF">BpHYR1_030819</name>
</gene>
<sequence length="60" mass="7369">MIFLYYLKEFETSEEHLLTQFRKFAQYTKISLQKTLQVSLFNDEEDEEESEIEKFPLNEK</sequence>
<comment type="caution">
    <text evidence="1">The sequence shown here is derived from an EMBL/GenBank/DDBJ whole genome shotgun (WGS) entry which is preliminary data.</text>
</comment>
<proteinExistence type="predicted"/>
<protein>
    <submittedName>
        <fullName evidence="1">Uncharacterized protein</fullName>
    </submittedName>
</protein>
<name>A0A3M7PAH1_BRAPC</name>
<reference evidence="1 2" key="1">
    <citation type="journal article" date="2018" name="Sci. Rep.">
        <title>Genomic signatures of local adaptation to the degree of environmental predictability in rotifers.</title>
        <authorList>
            <person name="Franch-Gras L."/>
            <person name="Hahn C."/>
            <person name="Garcia-Roger E.M."/>
            <person name="Carmona M.J."/>
            <person name="Serra M."/>
            <person name="Gomez A."/>
        </authorList>
    </citation>
    <scope>NUCLEOTIDE SEQUENCE [LARGE SCALE GENOMIC DNA]</scope>
    <source>
        <strain evidence="1">HYR1</strain>
    </source>
</reference>
<keyword evidence="2" id="KW-1185">Reference proteome</keyword>
<dbReference type="EMBL" id="REGN01012309">
    <property type="protein sequence ID" value="RMZ96095.1"/>
    <property type="molecule type" value="Genomic_DNA"/>
</dbReference>
<evidence type="ECO:0000313" key="2">
    <source>
        <dbReference type="Proteomes" id="UP000276133"/>
    </source>
</evidence>
<organism evidence="1 2">
    <name type="scientific">Brachionus plicatilis</name>
    <name type="common">Marine rotifer</name>
    <name type="synonym">Brachionus muelleri</name>
    <dbReference type="NCBI Taxonomy" id="10195"/>
    <lineage>
        <taxon>Eukaryota</taxon>
        <taxon>Metazoa</taxon>
        <taxon>Spiralia</taxon>
        <taxon>Gnathifera</taxon>
        <taxon>Rotifera</taxon>
        <taxon>Eurotatoria</taxon>
        <taxon>Monogononta</taxon>
        <taxon>Pseudotrocha</taxon>
        <taxon>Ploima</taxon>
        <taxon>Brachionidae</taxon>
        <taxon>Brachionus</taxon>
    </lineage>
</organism>